<dbReference type="InterPro" id="IPR029472">
    <property type="entry name" value="Copia-like_N"/>
</dbReference>
<evidence type="ECO:0000259" key="1">
    <source>
        <dbReference type="Pfam" id="PF03732"/>
    </source>
</evidence>
<dbReference type="Pfam" id="PF03732">
    <property type="entry name" value="Retrotrans_gag"/>
    <property type="match status" value="1"/>
</dbReference>
<feature type="domain" description="Retrotransposon gag" evidence="1">
    <location>
        <begin position="89"/>
        <end position="162"/>
    </location>
</feature>
<sequence>MALLVDNTDVSRQSLDQYENPYYLHNSDHAGLVLISDCLSSGADFHSWRRSVRMALNVRNKLSFIDGTVPKPASTHRDSGSWSRWNDMVATWLMNSVSKKIGQSLLFISTAEGIWQNLMTRFKQDDAPRVYEIEQRLSTIHQGHMDVSTYYTELITLWEEYKNYVELPVCTCMW</sequence>
<dbReference type="AlphaFoldDB" id="A0ABD1B4F4"/>
<dbReference type="Proteomes" id="UP001558713">
    <property type="component" value="Unassembled WGS sequence"/>
</dbReference>
<evidence type="ECO:0000313" key="3">
    <source>
        <dbReference type="EMBL" id="KAL1208845.1"/>
    </source>
</evidence>
<name>A0ABD1B4F4_CARAN</name>
<keyword evidence="4" id="KW-1185">Reference proteome</keyword>
<dbReference type="InterPro" id="IPR005162">
    <property type="entry name" value="Retrotrans_gag_dom"/>
</dbReference>
<comment type="caution">
    <text evidence="3">The sequence shown here is derived from an EMBL/GenBank/DDBJ whole genome shotgun (WGS) entry which is preliminary data.</text>
</comment>
<dbReference type="Pfam" id="PF14244">
    <property type="entry name" value="Retrotran_gag_3"/>
    <property type="match status" value="1"/>
</dbReference>
<reference evidence="3 4" key="1">
    <citation type="submission" date="2024-04" db="EMBL/GenBank/DDBJ databases">
        <title>Genome assembly C_amara_ONT_v2.</title>
        <authorList>
            <person name="Yant L."/>
            <person name="Moore C."/>
            <person name="Slenker M."/>
        </authorList>
    </citation>
    <scope>NUCLEOTIDE SEQUENCE [LARGE SCALE GENOMIC DNA]</scope>
    <source>
        <tissue evidence="3">Leaf</tissue>
    </source>
</reference>
<protein>
    <recommendedName>
        <fullName evidence="5">Retrotransposon Copia-like N-terminal domain-containing protein</fullName>
    </recommendedName>
</protein>
<accession>A0ABD1B4F4</accession>
<evidence type="ECO:0008006" key="5">
    <source>
        <dbReference type="Google" id="ProtNLM"/>
    </source>
</evidence>
<proteinExistence type="predicted"/>
<evidence type="ECO:0000313" key="4">
    <source>
        <dbReference type="Proteomes" id="UP001558713"/>
    </source>
</evidence>
<dbReference type="PANTHER" id="PTHR37610">
    <property type="entry name" value="CCHC-TYPE DOMAIN-CONTAINING PROTEIN"/>
    <property type="match status" value="1"/>
</dbReference>
<dbReference type="PANTHER" id="PTHR37610:SF97">
    <property type="entry name" value="RETROTRANSPOSON GAG DOMAIN-CONTAINING PROTEIN"/>
    <property type="match status" value="1"/>
</dbReference>
<dbReference type="EMBL" id="JBANAX010000436">
    <property type="protein sequence ID" value="KAL1208845.1"/>
    <property type="molecule type" value="Genomic_DNA"/>
</dbReference>
<gene>
    <name evidence="3" type="ORF">V5N11_010523</name>
</gene>
<organism evidence="3 4">
    <name type="scientific">Cardamine amara subsp. amara</name>
    <dbReference type="NCBI Taxonomy" id="228776"/>
    <lineage>
        <taxon>Eukaryota</taxon>
        <taxon>Viridiplantae</taxon>
        <taxon>Streptophyta</taxon>
        <taxon>Embryophyta</taxon>
        <taxon>Tracheophyta</taxon>
        <taxon>Spermatophyta</taxon>
        <taxon>Magnoliopsida</taxon>
        <taxon>eudicotyledons</taxon>
        <taxon>Gunneridae</taxon>
        <taxon>Pentapetalae</taxon>
        <taxon>rosids</taxon>
        <taxon>malvids</taxon>
        <taxon>Brassicales</taxon>
        <taxon>Brassicaceae</taxon>
        <taxon>Cardamineae</taxon>
        <taxon>Cardamine</taxon>
    </lineage>
</organism>
<evidence type="ECO:0000259" key="2">
    <source>
        <dbReference type="Pfam" id="PF14244"/>
    </source>
</evidence>
<feature type="domain" description="Retrotransposon Copia-like N-terminal" evidence="2">
    <location>
        <begin position="25"/>
        <end position="73"/>
    </location>
</feature>